<keyword evidence="1 3" id="KW-0378">Hydrolase</keyword>
<name>A0A1M6WF21_9BACT</name>
<dbReference type="PANTHER" id="PTHR33308:SF9">
    <property type="entry name" value="PEPTIDOGLYCAN HYDROLASE FLGJ"/>
    <property type="match status" value="1"/>
</dbReference>
<reference evidence="3 4" key="1">
    <citation type="submission" date="2016-11" db="EMBL/GenBank/DDBJ databases">
        <authorList>
            <person name="Jaros S."/>
            <person name="Januszkiewicz K."/>
            <person name="Wedrychowicz H."/>
        </authorList>
    </citation>
    <scope>NUCLEOTIDE SEQUENCE [LARGE SCALE GENOMIC DNA]</scope>
    <source>
        <strain evidence="3 4">DSM 27406</strain>
    </source>
</reference>
<dbReference type="Pfam" id="PF01832">
    <property type="entry name" value="Glucosaminidase"/>
    <property type="match status" value="1"/>
</dbReference>
<sequence length="184" mass="20769">MTSNDKISIFIKLNFYAAVACWKTTGIPVLFILGQKGLESDWGNSAPQFNSSGMTPGPEWTGRIQVLRTEEDLPDNNRQKHKFKTVHNITPYKTKDGKKRYIWDVDREFRAYDSAAEAWIDYGRFLTGIERYQPAFEFTDAKQFAKAIAAAGYATGVNYEKSLLACIDSVASRLSLLGFVVPHQ</sequence>
<dbReference type="InterPro" id="IPR051056">
    <property type="entry name" value="Glycosyl_Hydrolase_73"/>
</dbReference>
<dbReference type="OrthoDB" id="4312432at2"/>
<dbReference type="Proteomes" id="UP000184420">
    <property type="component" value="Unassembled WGS sequence"/>
</dbReference>
<evidence type="ECO:0000313" key="4">
    <source>
        <dbReference type="Proteomes" id="UP000184420"/>
    </source>
</evidence>
<dbReference type="GO" id="GO:0004040">
    <property type="term" value="F:amidase activity"/>
    <property type="evidence" value="ECO:0007669"/>
    <property type="project" value="InterPro"/>
</dbReference>
<dbReference type="Gene3D" id="1.10.530.10">
    <property type="match status" value="1"/>
</dbReference>
<dbReference type="GO" id="GO:0071973">
    <property type="term" value="P:bacterial-type flagellum-dependent cell motility"/>
    <property type="evidence" value="ECO:0007669"/>
    <property type="project" value="TreeGrafter"/>
</dbReference>
<feature type="domain" description="Mannosyl-glycoprotein endo-beta-N-acetylglucosamidase-like" evidence="2">
    <location>
        <begin position="18"/>
        <end position="169"/>
    </location>
</feature>
<dbReference type="STRING" id="1419482.SAMN05444266_101603"/>
<proteinExistence type="predicted"/>
<protein>
    <submittedName>
        <fullName evidence="3">Flagellum-specific peptidoglycan hydrolase FlgJ</fullName>
    </submittedName>
</protein>
<keyword evidence="4" id="KW-1185">Reference proteome</keyword>
<organism evidence="3 4">
    <name type="scientific">Chitinophaga jiangningensis</name>
    <dbReference type="NCBI Taxonomy" id="1419482"/>
    <lineage>
        <taxon>Bacteria</taxon>
        <taxon>Pseudomonadati</taxon>
        <taxon>Bacteroidota</taxon>
        <taxon>Chitinophagia</taxon>
        <taxon>Chitinophagales</taxon>
        <taxon>Chitinophagaceae</taxon>
        <taxon>Chitinophaga</taxon>
    </lineage>
</organism>
<dbReference type="RefSeq" id="WP_073077859.1">
    <property type="nucleotide sequence ID" value="NZ_FRBL01000001.1"/>
</dbReference>
<dbReference type="EMBL" id="FRBL01000001">
    <property type="protein sequence ID" value="SHK92372.1"/>
    <property type="molecule type" value="Genomic_DNA"/>
</dbReference>
<accession>A0A1M6WF21</accession>
<dbReference type="InterPro" id="IPR002901">
    <property type="entry name" value="MGlyc_endo_b_GlcNAc-like_dom"/>
</dbReference>
<dbReference type="AlphaFoldDB" id="A0A1M6WF21"/>
<dbReference type="PANTHER" id="PTHR33308">
    <property type="entry name" value="PEPTIDOGLYCAN HYDROLASE FLGJ"/>
    <property type="match status" value="1"/>
</dbReference>
<gene>
    <name evidence="3" type="ORF">SAMN05444266_101603</name>
</gene>
<evidence type="ECO:0000256" key="1">
    <source>
        <dbReference type="ARBA" id="ARBA00022801"/>
    </source>
</evidence>
<evidence type="ECO:0000313" key="3">
    <source>
        <dbReference type="EMBL" id="SHK92372.1"/>
    </source>
</evidence>
<evidence type="ECO:0000259" key="2">
    <source>
        <dbReference type="Pfam" id="PF01832"/>
    </source>
</evidence>